<keyword evidence="1" id="KW-1277">Toxin-antitoxin system</keyword>
<sequence length="63" mass="6997">MNNSQQTKEPQDQVLFSVDAETFRQFCELLDAPSKDNPGLARLMKLTPPWSKAADIKGAGETM</sequence>
<organism evidence="2 3">
    <name type="scientific">Serpentinimonas maccroryi</name>
    <dbReference type="NCBI Taxonomy" id="1458426"/>
    <lineage>
        <taxon>Bacteria</taxon>
        <taxon>Pseudomonadati</taxon>
        <taxon>Pseudomonadota</taxon>
        <taxon>Betaproteobacteria</taxon>
        <taxon>Burkholderiales</taxon>
        <taxon>Comamonadaceae</taxon>
        <taxon>Serpentinimonas</taxon>
    </lineage>
</organism>
<dbReference type="KEGG" id="cbab:SMCB_0659"/>
<dbReference type="Pfam" id="PF08681">
    <property type="entry name" value="TacA1"/>
    <property type="match status" value="1"/>
</dbReference>
<dbReference type="STRING" id="1458426.SMCB_0659"/>
<reference evidence="2 3" key="1">
    <citation type="journal article" date="2014" name="Nat. Commun.">
        <title>Physiological and genomic features of highly alkaliphilic hydrogen-utilizing Betaproteobacteria from a continental serpentinizing site.</title>
        <authorList>
            <person name="Suzuki S."/>
            <person name="Kuenen J.G."/>
            <person name="Schipper K."/>
            <person name="van der Velde S."/>
            <person name="Ishii S."/>
            <person name="Wu A."/>
            <person name="Sorokin D.Y."/>
            <person name="Tenney A."/>
            <person name="Meng X.Y."/>
            <person name="Morrill P.L."/>
            <person name="Kamagata Y."/>
            <person name="Muyzer G."/>
            <person name="Nealson K.H."/>
        </authorList>
    </citation>
    <scope>NUCLEOTIDE SEQUENCE [LARGE SCALE GENOMIC DNA]</scope>
    <source>
        <strain evidence="2 3">B1</strain>
    </source>
</reference>
<proteinExistence type="predicted"/>
<dbReference type="HOGENOM" id="CLU_2878133_0_0_4"/>
<evidence type="ECO:0000313" key="2">
    <source>
        <dbReference type="EMBL" id="BAO82887.1"/>
    </source>
</evidence>
<dbReference type="InterPro" id="IPR014795">
    <property type="entry name" value="TacA_1-like"/>
</dbReference>
<evidence type="ECO:0000256" key="1">
    <source>
        <dbReference type="ARBA" id="ARBA00022649"/>
    </source>
</evidence>
<accession>A0A060NMB5</accession>
<dbReference type="RefSeq" id="WP_045535027.1">
    <property type="nucleotide sequence ID" value="NZ_AP014569.1"/>
</dbReference>
<dbReference type="OrthoDB" id="5297163at2"/>
<dbReference type="EMBL" id="AP014569">
    <property type="protein sequence ID" value="BAO82887.1"/>
    <property type="molecule type" value="Genomic_DNA"/>
</dbReference>
<protein>
    <submittedName>
        <fullName evidence="2">Uncharacterized protein conserved in bacteria</fullName>
    </submittedName>
</protein>
<dbReference type="AlphaFoldDB" id="A0A060NMB5"/>
<dbReference type="Proteomes" id="UP000066014">
    <property type="component" value="Chromosome"/>
</dbReference>
<keyword evidence="3" id="KW-1185">Reference proteome</keyword>
<name>A0A060NMB5_9BURK</name>
<evidence type="ECO:0000313" key="3">
    <source>
        <dbReference type="Proteomes" id="UP000066014"/>
    </source>
</evidence>
<gene>
    <name evidence="2" type="ORF">SMCB_0659</name>
</gene>